<dbReference type="GO" id="GO:0035556">
    <property type="term" value="P:intracellular signal transduction"/>
    <property type="evidence" value="ECO:0007669"/>
    <property type="project" value="TreeGrafter"/>
</dbReference>
<keyword evidence="4 10" id="KW-0418">Kinase</keyword>
<dbReference type="EMBL" id="LSMT01000134">
    <property type="protein sequence ID" value="PFX26092.1"/>
    <property type="molecule type" value="Genomic_DNA"/>
</dbReference>
<evidence type="ECO:0000256" key="3">
    <source>
        <dbReference type="ARBA" id="ARBA00022741"/>
    </source>
</evidence>
<feature type="domain" description="Protein kinase" evidence="9">
    <location>
        <begin position="583"/>
        <end position="900"/>
    </location>
</feature>
<dbReference type="InterPro" id="IPR017441">
    <property type="entry name" value="Protein_kinase_ATP_BS"/>
</dbReference>
<feature type="region of interest" description="Disordered" evidence="8">
    <location>
        <begin position="1331"/>
        <end position="1358"/>
    </location>
</feature>
<dbReference type="PANTHER" id="PTHR24342:SF20">
    <property type="entry name" value="MYOSIN LIGHT CHAIN KINASE, SMOOTH MUSCLE"/>
    <property type="match status" value="1"/>
</dbReference>
<keyword evidence="5 6" id="KW-0067">ATP-binding</keyword>
<dbReference type="InterPro" id="IPR011009">
    <property type="entry name" value="Kinase-like_dom_sf"/>
</dbReference>
<dbReference type="FunFam" id="3.30.200.20:FF:000042">
    <property type="entry name" value="Aurora kinase A"/>
    <property type="match status" value="1"/>
</dbReference>
<dbReference type="PROSITE" id="PS50011">
    <property type="entry name" value="PROTEIN_KINASE_DOM"/>
    <property type="match status" value="2"/>
</dbReference>
<feature type="compositionally biased region" description="Acidic residues" evidence="8">
    <location>
        <begin position="566"/>
        <end position="580"/>
    </location>
</feature>
<dbReference type="PANTHER" id="PTHR24342">
    <property type="entry name" value="SERINE/THREONINE-PROTEIN KINASE 17"/>
    <property type="match status" value="1"/>
</dbReference>
<feature type="coiled-coil region" evidence="7">
    <location>
        <begin position="2166"/>
        <end position="2347"/>
    </location>
</feature>
<dbReference type="InterPro" id="IPR000719">
    <property type="entry name" value="Prot_kinase_dom"/>
</dbReference>
<keyword evidence="11" id="KW-1185">Reference proteome</keyword>
<evidence type="ECO:0000259" key="9">
    <source>
        <dbReference type="PROSITE" id="PS50011"/>
    </source>
</evidence>
<feature type="binding site" evidence="6">
    <location>
        <position position="213"/>
    </location>
    <ligand>
        <name>ATP</name>
        <dbReference type="ChEBI" id="CHEBI:30616"/>
    </ligand>
</feature>
<feature type="coiled-coil region" evidence="7">
    <location>
        <begin position="1473"/>
        <end position="2109"/>
    </location>
</feature>
<dbReference type="GO" id="GO:0043065">
    <property type="term" value="P:positive regulation of apoptotic process"/>
    <property type="evidence" value="ECO:0007669"/>
    <property type="project" value="TreeGrafter"/>
</dbReference>
<evidence type="ECO:0000256" key="2">
    <source>
        <dbReference type="ARBA" id="ARBA00022679"/>
    </source>
</evidence>
<dbReference type="Proteomes" id="UP000225706">
    <property type="component" value="Unassembled WGS sequence"/>
</dbReference>
<feature type="coiled-coil region" evidence="7">
    <location>
        <begin position="709"/>
        <end position="750"/>
    </location>
</feature>
<feature type="domain" description="Protein kinase" evidence="9">
    <location>
        <begin position="184"/>
        <end position="454"/>
    </location>
</feature>
<feature type="compositionally biased region" description="Basic and acidic residues" evidence="8">
    <location>
        <begin position="1346"/>
        <end position="1358"/>
    </location>
</feature>
<keyword evidence="3 6" id="KW-0547">Nucleotide-binding</keyword>
<feature type="compositionally biased region" description="Basic and acidic residues" evidence="8">
    <location>
        <begin position="1025"/>
        <end position="1039"/>
    </location>
</feature>
<evidence type="ECO:0000313" key="10">
    <source>
        <dbReference type="EMBL" id="PFX26092.1"/>
    </source>
</evidence>
<evidence type="ECO:0000256" key="1">
    <source>
        <dbReference type="ARBA" id="ARBA00022527"/>
    </source>
</evidence>
<protein>
    <submittedName>
        <fullName evidence="10">Myosin light chain kinase, smooth muscle</fullName>
    </submittedName>
</protein>
<feature type="region of interest" description="Disordered" evidence="8">
    <location>
        <begin position="2385"/>
        <end position="2441"/>
    </location>
</feature>
<dbReference type="InterPro" id="IPR008271">
    <property type="entry name" value="Ser/Thr_kinase_AS"/>
</dbReference>
<gene>
    <name evidence="10" type="primary">MYLK</name>
    <name evidence="10" type="ORF">AWC38_SpisGene9230</name>
</gene>
<dbReference type="Gene3D" id="3.30.200.20">
    <property type="entry name" value="Phosphorylase Kinase, domain 1"/>
    <property type="match status" value="1"/>
</dbReference>
<evidence type="ECO:0000313" key="11">
    <source>
        <dbReference type="Proteomes" id="UP000225706"/>
    </source>
</evidence>
<dbReference type="PROSITE" id="PS00108">
    <property type="entry name" value="PROTEIN_KINASE_ST"/>
    <property type="match status" value="1"/>
</dbReference>
<feature type="compositionally biased region" description="Acidic residues" evidence="8">
    <location>
        <begin position="535"/>
        <end position="544"/>
    </location>
</feature>
<dbReference type="OrthoDB" id="5979364at2759"/>
<feature type="compositionally biased region" description="Polar residues" evidence="8">
    <location>
        <begin position="921"/>
        <end position="931"/>
    </location>
</feature>
<keyword evidence="2" id="KW-0808">Transferase</keyword>
<comment type="caution">
    <text evidence="10">The sequence shown here is derived from an EMBL/GenBank/DDBJ whole genome shotgun (WGS) entry which is preliminary data.</text>
</comment>
<dbReference type="STRING" id="50429.A0A2B4SC24"/>
<feature type="compositionally biased region" description="Basic and acidic residues" evidence="8">
    <location>
        <begin position="547"/>
        <end position="562"/>
    </location>
</feature>
<dbReference type="SMART" id="SM00220">
    <property type="entry name" value="S_TKc"/>
    <property type="match status" value="2"/>
</dbReference>
<proteinExistence type="predicted"/>
<dbReference type="Pfam" id="PF00069">
    <property type="entry name" value="Pkinase"/>
    <property type="match status" value="2"/>
</dbReference>
<accession>A0A2B4SC24</accession>
<feature type="coiled-coil region" evidence="7">
    <location>
        <begin position="3"/>
        <end position="108"/>
    </location>
</feature>
<reference evidence="11" key="1">
    <citation type="journal article" date="2017" name="bioRxiv">
        <title>Comparative analysis of the genomes of Stylophora pistillata and Acropora digitifera provides evidence for extensive differences between species of corals.</title>
        <authorList>
            <person name="Voolstra C.R."/>
            <person name="Li Y."/>
            <person name="Liew Y.J."/>
            <person name="Baumgarten S."/>
            <person name="Zoccola D."/>
            <person name="Flot J.-F."/>
            <person name="Tambutte S."/>
            <person name="Allemand D."/>
            <person name="Aranda M."/>
        </authorList>
    </citation>
    <scope>NUCLEOTIDE SEQUENCE [LARGE SCALE GENOMIC DNA]</scope>
</reference>
<feature type="coiled-coil region" evidence="7">
    <location>
        <begin position="2611"/>
        <end position="2645"/>
    </location>
</feature>
<dbReference type="GO" id="GO:0005524">
    <property type="term" value="F:ATP binding"/>
    <property type="evidence" value="ECO:0007669"/>
    <property type="project" value="UniProtKB-UniRule"/>
</dbReference>
<feature type="region of interest" description="Disordered" evidence="8">
    <location>
        <begin position="906"/>
        <end position="950"/>
    </location>
</feature>
<evidence type="ECO:0000256" key="7">
    <source>
        <dbReference type="SAM" id="Coils"/>
    </source>
</evidence>
<evidence type="ECO:0000256" key="6">
    <source>
        <dbReference type="PROSITE-ProRule" id="PRU10141"/>
    </source>
</evidence>
<name>A0A2B4SC24_STYPI</name>
<sequence>MGNRSGLSELEDLRQRYSRLEELYSETVKERDLAIEERDKATVLIALQLQSETEELNKQIEKLQIQNRKLDEENQDLEIRLGYAKDDLNKLQQRHIELQIEQERCLQEKEDALAKLREFDNFRDKSHINEFIDKQGEVKMASGEKDPAYSNVRDEIFTSGIEEDLELQPKPPVTLKKSSLEDVYDVHAEIGKGKFGVVKKVTERSSKTTFAAKHIRLSSAGSGSSRDDIMREIDIMNKLHHKRLVGLVDAFDTSTNIVMIMEFVSGGELFERVADADCLTEREASFYMYQLLQGLQYMHTKNIVHLDLKPENIVCVSKDSWDIKLIDFGLAQELVPGVRMTALKGTPEFMAPEAVNFEPISLATDMCDFDPGPEMETTGRSVGVIAYILLSGLSPFLGEDNNETLANVTAVEWDFEDESFDVISDEAKNFIAQLLVKSNRKRNTVKHSLEHEWMKKSASANAVKIDTKKLKQFLAKRRWQKSVNALKAVRRLSTLSSLMKIKNRPSIAPSLPTLLSSKEDVEDTTGNDGIREEKGEDEAGETTNEEYVSKEEAHEEKPKGKFESILSEDDEETESEDEDEFVTKEFVTIREGDVQKFYCIEEEVGRREDLRKSLAGRTYLVDGCVPSRFSWSVPSPRKRKAPTERLPLPIPLTSKKHLFISDTSSEVKIASSAVESSNEIFPSTSGGNQTNEPDISVESNVEMDQGKKVEDLQARLLQSEKELAILRKKNEELERKITEKEQHQETTRLRASRLGPAEWSAIFAFGVLKPQNVMFKSEGGSKIKLIDFSLTKKFDPDQETKISFGTAEYVAPEIVNYEPVTLAADMWAIGVIAYIMLSGESPFLCESEADTFSRITDARWEFTDVFDYVSKEAKDFIKRLLLKDPRKRMTVDECLGHEWIKSPGFTGKRKSKISSEGELTIDQNSNITSPTELMRQESGKSEQELPLDPRKLESKVKSLLSKLQNAEKENQELEEKLRDEEDRADVLEDELHTSENSRKVLEDRVSKLEAEKTDLSKKAKANSDVLKRVAESEGDKRALEDKLSEQTRYLETLSRKYDTLKEKIENYDILEEKAYLLERERKDLRDAKQSLEDKIGHLQAEKEELTKMNEKNSLINRDLDNEIAKLKTDRDEIENQYVKLRTEKESLVEELTKRFNILDEQKRSLGQEKSNLETKLGAFESENKNLKLKLDGLTKEMESLKEISKNNEQDKEKDELEKELTKVKMHNDEAKKTCEELASKLNKAYAELEQLKPAKMDSASENHQEEISALTEKLSYLEEERDNLEDDLDEREAEIVELKEKIELLEAENKDRSKDIINYKSQLEAANEEIKSWRMRKDGTSSAAPKGDEESLNEKMKDYESMMSKLMKEISALQEKLSAADQLNKKLEEKVKSSVQASLPDPNMVSEIIGRSENTLEYSSMDFDYLDGLSGDRNDRNEEISVKGRINDDLNKEGESERFVMLKREFEKVRRMSEDAETRLAEEIQKNQTLEDELEDFEIKEENGLRMYRELEEECNRLRAQLTDSESWQKQVEIRLRENLKRNEEKTEALSKQVDSLKKQLHVIKEERDKGDKLYTNLSEKYRNLLKEKKILEREKNERDESETKSRELEDSLQTRILELTNMKDEIESMRDNLRSLVREKDEGMKEFSLLQKDLVKATNDRQQLEEQVKDEIFRAEKLERDRFILQGKIEEMQKNLNKRDLVDAANKKAIDAYVDEIRLLKDEKGEAFKEVDKLRKESKNLMHDLEKITKEREDVESLKIFKEHAMKEIKTLKDENQRLLQKSEDFDQITVDLNTLREEKVIGLQHLGTLEEERENALREIAILKSENHLLLEKTNQFEEIKEAFESLKGNAEILRENIEALKLEKEASEKAVEDLRKENNLHLEKVEECDKMKEDLETLREEKVIGLKELSSLTERNASLLEEVKAMDELKRECDFLKSKNEKALEENRILTELNESLVKDQEGAQRISLELKKAEDERERISKENRVLAEKCDTLKKKIEELTLLNDGQLIELGRLNQELDDSEKENEALVAKLESFHVVKKDFSASLESNQRLQKESRDLEVNLETQALEVMRLKKETTVLKKKNDALTKEIERLQGKNAILETQTSITLLEEGEESEQIYEPKTSDTKGIRRKLDELMTFEEIANNYSVEVEKPENVKLSKINKCNEAQALKEEVNFLQKEVEDLSEDHKELLQSYNTLQKEYDHLKEEFGVLEKSLEIKSREMKSMTEVRDLLENTKNELENELKATSKEKTQVSKELETVKGNCDSQKLRLEIAEKEIGNLSKENEELHQNHIELEERCGRIRKLNRELEEDIDIETGKLVEARERISELKKENALLQQRHLMLLHEIDKLKGIPELSGQEQGGVAKKIKSIEKKISVTQMQKGDQEIRPPEEMNKGKKTTEKNKAKVSGDEARKPEGCAENVKEEKRTQQNQEERTVWALEREIKNLRPQKERAEALAKELDQVKQRLDNEITIRKSKTEESSQKKKENDLLIYELESTRHRIVSNVISLLEEAKLPWKFSVTAADISAGKSKAWSSIKESIGTLIWERERMVNENALLQQENSKLKRECQEPRKGKEKIKQFEELVGKELTDEDILSKQQEIKALHETIASDKDNLTQLQQQQKDLLLKIEFMQRMQSTADQERDQLVARKSLFTSDGRPGLNAQSRFKLRRFQSVESISILKERDIFEEKQDPVDFPTQTHRITTQWSGNKGREGSTGEEQLQVAREMVKKNRRIFELEQVGYRSVMHFFAPAPTTGRFTLSLHARNRKLMALAL</sequence>
<feature type="region of interest" description="Disordered" evidence="8">
    <location>
        <begin position="509"/>
        <end position="580"/>
    </location>
</feature>
<organism evidence="10 11">
    <name type="scientific">Stylophora pistillata</name>
    <name type="common">Smooth cauliflower coral</name>
    <dbReference type="NCBI Taxonomy" id="50429"/>
    <lineage>
        <taxon>Eukaryota</taxon>
        <taxon>Metazoa</taxon>
        <taxon>Cnidaria</taxon>
        <taxon>Anthozoa</taxon>
        <taxon>Hexacorallia</taxon>
        <taxon>Scleractinia</taxon>
        <taxon>Astrocoeniina</taxon>
        <taxon>Pocilloporidae</taxon>
        <taxon>Stylophora</taxon>
    </lineage>
</organism>
<keyword evidence="7" id="KW-0175">Coiled coil</keyword>
<keyword evidence="1" id="KW-0723">Serine/threonine-protein kinase</keyword>
<dbReference type="GO" id="GO:0004674">
    <property type="term" value="F:protein serine/threonine kinase activity"/>
    <property type="evidence" value="ECO:0007669"/>
    <property type="project" value="UniProtKB-KW"/>
</dbReference>
<feature type="coiled-coil region" evidence="7">
    <location>
        <begin position="2455"/>
        <end position="2482"/>
    </location>
</feature>
<evidence type="ECO:0000256" key="8">
    <source>
        <dbReference type="SAM" id="MobiDB-lite"/>
    </source>
</evidence>
<dbReference type="Gene3D" id="1.10.510.10">
    <property type="entry name" value="Transferase(Phosphotransferase) domain 1"/>
    <property type="match status" value="2"/>
</dbReference>
<feature type="region of interest" description="Disordered" evidence="8">
    <location>
        <begin position="1017"/>
        <end position="1039"/>
    </location>
</feature>
<dbReference type="PROSITE" id="PS00107">
    <property type="entry name" value="PROTEIN_KINASE_ATP"/>
    <property type="match status" value="1"/>
</dbReference>
<feature type="compositionally biased region" description="Basic and acidic residues" evidence="8">
    <location>
        <begin position="934"/>
        <end position="950"/>
    </location>
</feature>
<dbReference type="Gene3D" id="1.10.287.1490">
    <property type="match status" value="1"/>
</dbReference>
<feature type="compositionally biased region" description="Basic and acidic residues" evidence="8">
    <location>
        <begin position="2391"/>
        <end position="2441"/>
    </location>
</feature>
<evidence type="ECO:0000256" key="5">
    <source>
        <dbReference type="ARBA" id="ARBA00022840"/>
    </source>
</evidence>
<dbReference type="GO" id="GO:0005634">
    <property type="term" value="C:nucleus"/>
    <property type="evidence" value="ECO:0007669"/>
    <property type="project" value="TreeGrafter"/>
</dbReference>
<dbReference type="SUPFAM" id="SSF56112">
    <property type="entry name" value="Protein kinase-like (PK-like)"/>
    <property type="match status" value="2"/>
</dbReference>
<evidence type="ECO:0000256" key="4">
    <source>
        <dbReference type="ARBA" id="ARBA00022777"/>
    </source>
</evidence>